<proteinExistence type="predicted"/>
<dbReference type="RefSeq" id="XP_013793969.1">
    <property type="nucleotide sequence ID" value="XM_013938515.1"/>
</dbReference>
<keyword evidence="1" id="KW-1185">Reference proteome</keyword>
<gene>
    <name evidence="2" type="primary">LOC106478006</name>
</gene>
<reference evidence="2" key="1">
    <citation type="submission" date="2025-08" db="UniProtKB">
        <authorList>
            <consortium name="RefSeq"/>
        </authorList>
    </citation>
    <scope>IDENTIFICATION</scope>
    <source>
        <tissue evidence="2">Muscle</tissue>
    </source>
</reference>
<evidence type="ECO:0000313" key="1">
    <source>
        <dbReference type="Proteomes" id="UP000694941"/>
    </source>
</evidence>
<accession>A0ABM1C4G7</accession>
<protein>
    <submittedName>
        <fullName evidence="2">Uncharacterized protein LOC106478006</fullName>
    </submittedName>
</protein>
<evidence type="ECO:0000313" key="2">
    <source>
        <dbReference type="RefSeq" id="XP_013793969.1"/>
    </source>
</evidence>
<dbReference type="GeneID" id="106478006"/>
<dbReference type="Proteomes" id="UP000694941">
    <property type="component" value="Unplaced"/>
</dbReference>
<organism evidence="1 2">
    <name type="scientific">Limulus polyphemus</name>
    <name type="common">Atlantic horseshoe crab</name>
    <dbReference type="NCBI Taxonomy" id="6850"/>
    <lineage>
        <taxon>Eukaryota</taxon>
        <taxon>Metazoa</taxon>
        <taxon>Ecdysozoa</taxon>
        <taxon>Arthropoda</taxon>
        <taxon>Chelicerata</taxon>
        <taxon>Merostomata</taxon>
        <taxon>Xiphosura</taxon>
        <taxon>Limulidae</taxon>
        <taxon>Limulus</taxon>
    </lineage>
</organism>
<name>A0ABM1C4G7_LIMPO</name>
<sequence>MGDLQDYKEIKKVDQSGTRSSKLYEKKHIKAVAIQSKAESSFYLDQEKATMKFQITIILFTAALAYASNYKQTPLTIVHHAPAVQSANAYGAGHSAYGHLNKASGAHGYGAYGDRAAYGAYAHGDAGVKANAASRDLRANSAVGAAHSNYKDKGLYSRNRGYGYQKAYGYDKEISAHDIGANSGAYGSKFGLSDKYGHSNLDAHNRYAHGAHAGHDRYGAHGYGRYGHLNSGYGQAGYAHGANAYAKQPAPTYVVAHPAPAVTYSHGGPYSKITYH</sequence>